<dbReference type="AlphaFoldDB" id="A0AA35KW44"/>
<feature type="compositionally biased region" description="Low complexity" evidence="1">
    <location>
        <begin position="133"/>
        <end position="147"/>
    </location>
</feature>
<gene>
    <name evidence="2" type="ORF">PODLI_1B025943</name>
</gene>
<reference evidence="2" key="1">
    <citation type="submission" date="2022-12" db="EMBL/GenBank/DDBJ databases">
        <authorList>
            <person name="Alioto T."/>
            <person name="Alioto T."/>
            <person name="Gomez Garrido J."/>
        </authorList>
    </citation>
    <scope>NUCLEOTIDE SEQUENCE</scope>
</reference>
<proteinExistence type="predicted"/>
<feature type="region of interest" description="Disordered" evidence="1">
    <location>
        <begin position="30"/>
        <end position="55"/>
    </location>
</feature>
<feature type="compositionally biased region" description="Basic and acidic residues" evidence="1">
    <location>
        <begin position="183"/>
        <end position="199"/>
    </location>
</feature>
<name>A0AA35KW44_9SAUR</name>
<keyword evidence="3" id="KW-1185">Reference proteome</keyword>
<protein>
    <submittedName>
        <fullName evidence="2">Uncharacterized protein</fullName>
    </submittedName>
</protein>
<evidence type="ECO:0000256" key="1">
    <source>
        <dbReference type="SAM" id="MobiDB-lite"/>
    </source>
</evidence>
<dbReference type="Proteomes" id="UP001178461">
    <property type="component" value="Chromosome 10"/>
</dbReference>
<accession>A0AA35KW44</accession>
<evidence type="ECO:0000313" key="2">
    <source>
        <dbReference type="EMBL" id="CAI5785340.1"/>
    </source>
</evidence>
<dbReference type="EMBL" id="OX395135">
    <property type="protein sequence ID" value="CAI5785340.1"/>
    <property type="molecule type" value="Genomic_DNA"/>
</dbReference>
<feature type="region of interest" description="Disordered" evidence="1">
    <location>
        <begin position="126"/>
        <end position="152"/>
    </location>
</feature>
<feature type="compositionally biased region" description="Low complexity" evidence="1">
    <location>
        <begin position="213"/>
        <end position="227"/>
    </location>
</feature>
<feature type="region of interest" description="Disordered" evidence="1">
    <location>
        <begin position="165"/>
        <end position="235"/>
    </location>
</feature>
<organism evidence="2 3">
    <name type="scientific">Podarcis lilfordi</name>
    <name type="common">Lilford's wall lizard</name>
    <dbReference type="NCBI Taxonomy" id="74358"/>
    <lineage>
        <taxon>Eukaryota</taxon>
        <taxon>Metazoa</taxon>
        <taxon>Chordata</taxon>
        <taxon>Craniata</taxon>
        <taxon>Vertebrata</taxon>
        <taxon>Euteleostomi</taxon>
        <taxon>Lepidosauria</taxon>
        <taxon>Squamata</taxon>
        <taxon>Bifurcata</taxon>
        <taxon>Unidentata</taxon>
        <taxon>Episquamata</taxon>
        <taxon>Laterata</taxon>
        <taxon>Lacertibaenia</taxon>
        <taxon>Lacertidae</taxon>
        <taxon>Podarcis</taxon>
    </lineage>
</organism>
<sequence length="235" mass="25183">MIRRIMDNKPYGPFVCTGFKFDSCPQETYPRFGDREEPNLTQKNKRKKSPCPGERGVCVFFPPPPAASRDRSSKVASIPIANGDCKRRRSCWTRARRATRRSAFPSDGCLGAFCSHPPKIALSRWPAVGARSPGGSSEPSSPSSPLPADGTHEWVAGARAIKALRAPGKEEKPHGCAGEGAEAELRRPPNEAFQKKNNETRAASRPTGARKVASGSGAKLAGSGAHSNVLLLPPV</sequence>
<evidence type="ECO:0000313" key="3">
    <source>
        <dbReference type="Proteomes" id="UP001178461"/>
    </source>
</evidence>